<proteinExistence type="inferred from homology"/>
<sequence length="336" mass="38091">MDGSIIVYCLNSLVNHCEEVNHIKNDFMFKPCCEKVCKKIKDVHIGGQTKSNVVIADLPYLDTAVSDVCSSIYKKNVSRISRFVNLIKIDDDDKTPTGVYNYFKPVDVIPVIISIGKDKDVCELLISSDNACACVELKSYQVAILPMNVSFFTKGNTSLIIILFDFSIDAAPLLRNIDDNNVIISRHRRIHEELPNSNWFKFYVSIKSDYCSIIYMVVNGSVLHAKADNKTHAIISKHMLDNGNINDECRCCYNEQQIRILNREEMLNRSSCEMNRHCIMMTLPDIGEFGSSILGKYEPNMIKIALSVCATSLIKNRDYIPGRRGYSYYVYGIASK</sequence>
<protein>
    <recommendedName>
        <fullName evidence="3">Protein OPG181</fullName>
    </recommendedName>
</protein>
<dbReference type="InterPro" id="IPR007032">
    <property type="entry name" value="Poxvirus_A51"/>
</dbReference>
<accession>A0A1C9KBZ3</accession>
<evidence type="ECO:0000256" key="3">
    <source>
        <dbReference type="ARBA" id="ARBA00034877"/>
    </source>
</evidence>
<gene>
    <name evidence="4" type="ORF">SKPV-WA-172</name>
</gene>
<dbReference type="RefSeq" id="YP_009282866.1">
    <property type="nucleotide sequence ID" value="NC_031038.1"/>
</dbReference>
<evidence type="ECO:0000313" key="5">
    <source>
        <dbReference type="Proteomes" id="UP000201873"/>
    </source>
</evidence>
<dbReference type="GeneID" id="29057750"/>
<dbReference type="Pfam" id="PF04948">
    <property type="entry name" value="Pox_A51"/>
    <property type="match status" value="1"/>
</dbReference>
<dbReference type="KEGG" id="vg:29057750"/>
<evidence type="ECO:0000256" key="2">
    <source>
        <dbReference type="ARBA" id="ARBA00034781"/>
    </source>
</evidence>
<organism evidence="4 5">
    <name type="scientific">Skunkpox virus</name>
    <dbReference type="NCBI Taxonomy" id="160796"/>
    <lineage>
        <taxon>Viruses</taxon>
        <taxon>Varidnaviria</taxon>
        <taxon>Bamfordvirae</taxon>
        <taxon>Nucleocytoviricota</taxon>
        <taxon>Pokkesviricetes</taxon>
        <taxon>Chitovirales</taxon>
        <taxon>Poxviridae</taxon>
        <taxon>Chordopoxvirinae</taxon>
        <taxon>Orthopoxvirus</taxon>
        <taxon>Orthopoxvirus skunkpox</taxon>
    </lineage>
</organism>
<evidence type="ECO:0000256" key="1">
    <source>
        <dbReference type="ARBA" id="ARBA00022518"/>
    </source>
</evidence>
<keyword evidence="1" id="KW-0244">Early protein</keyword>
<reference evidence="4 5" key="1">
    <citation type="journal article" date="2016" name="Virus Genes">
        <title>The genomes of three North American orthopoxviruses.</title>
        <authorList>
            <person name="Smithson C."/>
            <person name="Tang N."/>
            <person name="Sammons S."/>
            <person name="Frace M."/>
            <person name="Batra D."/>
            <person name="Li Y."/>
            <person name="Emerson G.L."/>
            <person name="Carroll D.S."/>
            <person name="Upton C."/>
        </authorList>
    </citation>
    <scope>NUCLEOTIDE SEQUENCE [LARGE SCALE GENOMIC DNA]</scope>
    <source>
        <strain evidence="4 5">WA</strain>
    </source>
</reference>
<dbReference type="Proteomes" id="UP000201873">
    <property type="component" value="Segment"/>
</dbReference>
<comment type="similarity">
    <text evidence="2">Belongs to the orthopoxvirus OPG181 family.</text>
</comment>
<evidence type="ECO:0000313" key="4">
    <source>
        <dbReference type="EMBL" id="AOP31651.1"/>
    </source>
</evidence>
<dbReference type="OrthoDB" id="4972at10239"/>
<name>A0A1C9KBZ3_9POXV</name>
<dbReference type="EMBL" id="KU749310">
    <property type="protein sequence ID" value="AOP31651.1"/>
    <property type="molecule type" value="Genomic_DNA"/>
</dbReference>
<keyword evidence="5" id="KW-1185">Reference proteome</keyword>